<dbReference type="GO" id="GO:0016342">
    <property type="term" value="C:catenin complex"/>
    <property type="evidence" value="ECO:0007669"/>
    <property type="project" value="TreeGrafter"/>
</dbReference>
<dbReference type="Ensembl" id="ENSNMLT00000042072.1">
    <property type="protein sequence ID" value="ENSNMLP00000037776.1"/>
    <property type="gene ID" value="ENSNMLG00000023378.1"/>
</dbReference>
<feature type="domain" description="Cadherin" evidence="25">
    <location>
        <begin position="231"/>
        <end position="310"/>
    </location>
</feature>
<dbReference type="GO" id="GO:0030010">
    <property type="term" value="P:establishment of cell polarity"/>
    <property type="evidence" value="ECO:0007669"/>
    <property type="project" value="UniProtKB-ARBA"/>
</dbReference>
<organism evidence="26 27">
    <name type="scientific">Neogobius melanostomus</name>
    <name type="common">round goby</name>
    <dbReference type="NCBI Taxonomy" id="47308"/>
    <lineage>
        <taxon>Eukaryota</taxon>
        <taxon>Metazoa</taxon>
        <taxon>Chordata</taxon>
        <taxon>Craniata</taxon>
        <taxon>Vertebrata</taxon>
        <taxon>Euteleostomi</taxon>
        <taxon>Actinopterygii</taxon>
        <taxon>Neopterygii</taxon>
        <taxon>Teleostei</taxon>
        <taxon>Neoteleostei</taxon>
        <taxon>Acanthomorphata</taxon>
        <taxon>Gobiaria</taxon>
        <taxon>Gobiiformes</taxon>
        <taxon>Gobioidei</taxon>
        <taxon>Gobiidae</taxon>
        <taxon>Benthophilinae</taxon>
        <taxon>Neogobiini</taxon>
        <taxon>Neogobius</taxon>
    </lineage>
</organism>
<dbReference type="GO" id="GO:0007498">
    <property type="term" value="P:mesoderm development"/>
    <property type="evidence" value="ECO:0007669"/>
    <property type="project" value="UniProtKB-ARBA"/>
</dbReference>
<dbReference type="Pfam" id="PF01049">
    <property type="entry name" value="CADH_Y-type_LIR"/>
    <property type="match status" value="1"/>
</dbReference>
<evidence type="ECO:0000313" key="26">
    <source>
        <dbReference type="Ensembl" id="ENSNMLP00000037776.1"/>
    </source>
</evidence>
<evidence type="ECO:0000256" key="22">
    <source>
        <dbReference type="RuleBase" id="RU003318"/>
    </source>
</evidence>
<evidence type="ECO:0000256" key="1">
    <source>
        <dbReference type="ARBA" id="ARBA00004177"/>
    </source>
</evidence>
<protein>
    <recommendedName>
        <fullName evidence="20">Cadherin-1</fullName>
    </recommendedName>
</protein>
<evidence type="ECO:0000256" key="19">
    <source>
        <dbReference type="ARBA" id="ARBA00023180"/>
    </source>
</evidence>
<dbReference type="FunFam" id="4.10.900.10:FF:000001">
    <property type="entry name" value="Cadherin 2"/>
    <property type="match status" value="1"/>
</dbReference>
<evidence type="ECO:0000256" key="16">
    <source>
        <dbReference type="ARBA" id="ARBA00022989"/>
    </source>
</evidence>
<dbReference type="GO" id="GO:0008013">
    <property type="term" value="F:beta-catenin binding"/>
    <property type="evidence" value="ECO:0007669"/>
    <property type="project" value="TreeGrafter"/>
</dbReference>
<dbReference type="GO" id="GO:0005912">
    <property type="term" value="C:adherens junction"/>
    <property type="evidence" value="ECO:0007669"/>
    <property type="project" value="UniProtKB-SubCell"/>
</dbReference>
<dbReference type="Gene3D" id="2.60.40.60">
    <property type="entry name" value="Cadherins"/>
    <property type="match status" value="5"/>
</dbReference>
<dbReference type="InterPro" id="IPR015919">
    <property type="entry name" value="Cadherin-like_sf"/>
</dbReference>
<feature type="transmembrane region" description="Helical" evidence="24">
    <location>
        <begin position="528"/>
        <end position="547"/>
    </location>
</feature>
<dbReference type="SMART" id="SM00112">
    <property type="entry name" value="CA"/>
    <property type="match status" value="4"/>
</dbReference>
<dbReference type="InterPro" id="IPR000233">
    <property type="entry name" value="Cadherin_Y-type_LIR"/>
</dbReference>
<evidence type="ECO:0000256" key="6">
    <source>
        <dbReference type="ARBA" id="ARBA00022475"/>
    </source>
</evidence>
<dbReference type="InterPro" id="IPR002126">
    <property type="entry name" value="Cadherin-like_dom"/>
</dbReference>
<keyword evidence="13 21" id="KW-0106">Calcium</keyword>
<dbReference type="GO" id="GO:0045296">
    <property type="term" value="F:cadherin binding"/>
    <property type="evidence" value="ECO:0007669"/>
    <property type="project" value="TreeGrafter"/>
</dbReference>
<dbReference type="GO" id="GO:0042074">
    <property type="term" value="P:cell migration involved in gastrulation"/>
    <property type="evidence" value="ECO:0007669"/>
    <property type="project" value="UniProtKB-ARBA"/>
</dbReference>
<evidence type="ECO:0000256" key="17">
    <source>
        <dbReference type="ARBA" id="ARBA00023034"/>
    </source>
</evidence>
<dbReference type="PROSITE" id="PS00232">
    <property type="entry name" value="CADHERIN_1"/>
    <property type="match status" value="2"/>
</dbReference>
<evidence type="ECO:0000256" key="4">
    <source>
        <dbReference type="ARBA" id="ARBA00004536"/>
    </source>
</evidence>
<dbReference type="InterPro" id="IPR020894">
    <property type="entry name" value="Cadherin_CS"/>
</dbReference>
<dbReference type="GO" id="GO:0007398">
    <property type="term" value="P:ectoderm development"/>
    <property type="evidence" value="ECO:0007669"/>
    <property type="project" value="UniProtKB-ARBA"/>
</dbReference>
<evidence type="ECO:0000256" key="2">
    <source>
        <dbReference type="ARBA" id="ARBA00004251"/>
    </source>
</evidence>
<keyword evidence="27" id="KW-1185">Reference proteome</keyword>
<evidence type="ECO:0000256" key="13">
    <source>
        <dbReference type="ARBA" id="ARBA00022837"/>
    </source>
</evidence>
<dbReference type="GO" id="GO:0001764">
    <property type="term" value="P:neuron migration"/>
    <property type="evidence" value="ECO:0007669"/>
    <property type="project" value="UniProtKB-ARBA"/>
</dbReference>
<name>A0A8C6UJ66_9GOBI</name>
<dbReference type="InterPro" id="IPR039808">
    <property type="entry name" value="Cadherin"/>
</dbReference>
<evidence type="ECO:0000256" key="21">
    <source>
        <dbReference type="PROSITE-ProRule" id="PRU00043"/>
    </source>
</evidence>
<keyword evidence="10" id="KW-0732">Signal</keyword>
<dbReference type="CDD" id="cd11304">
    <property type="entry name" value="Cadherin_repeat"/>
    <property type="match status" value="4"/>
</dbReference>
<evidence type="ECO:0000256" key="15">
    <source>
        <dbReference type="ARBA" id="ARBA00022949"/>
    </source>
</evidence>
<keyword evidence="17" id="KW-0333">Golgi apparatus</keyword>
<reference evidence="26" key="1">
    <citation type="submission" date="2025-08" db="UniProtKB">
        <authorList>
            <consortium name="Ensembl"/>
        </authorList>
    </citation>
    <scope>IDENTIFICATION</scope>
</reference>
<evidence type="ECO:0000256" key="20">
    <source>
        <dbReference type="ARBA" id="ARBA00023893"/>
    </source>
</evidence>
<keyword evidence="16 24" id="KW-1133">Transmembrane helix</keyword>
<comment type="function">
    <text evidence="23">Cadherins are calcium-dependent cell adhesion proteins.</text>
</comment>
<dbReference type="GO" id="GO:0044331">
    <property type="term" value="P:cell-cell adhesion mediated by cadherin"/>
    <property type="evidence" value="ECO:0007669"/>
    <property type="project" value="TreeGrafter"/>
</dbReference>
<dbReference type="Pfam" id="PF00028">
    <property type="entry name" value="Cadherin"/>
    <property type="match status" value="4"/>
</dbReference>
<sequence>FFPENDNGPFPKYMVKVRRGTDVEINYRLTGPGADEPPQGLFTVNRRTGVLQVTQPLDREKIHTYTLWVHAIYAHHGDKAEEPMELTIHVIDQNDDKPEFTQSSFYGTVSESAIAGDAVMQITATDRDDPDTDHAMIKYEIVSQTPEVPSKDMFAINPLSGVVSVTRGGLDREALWEYALIVEARDMNGDGLSTTCSVVITVTDSNDHAPQFSNASASASVSENKAGVEVFRFRVTDEDELGSGGHFRISTGPDRMEGVLTTAKELDFESAPFYILLVVVTNEATFVGPVSTSTATLTVTVEDRNEPPMLAPSKIHATVPENAALGSSVTYLRAIDPDTARATRIWFKLLSDAAGWLSLDQHTGRVSVRNGLDRESHFVQDDRYSVLVLAYDNDTVPETGTGTLIVTLLDVNDHAPVIQQRSISLCDTDPVPVQLDIEDPDSPGNTAPFTVELQGQHRLHWNIHTNSSNILDERRMALGWSTLLLRVYDTRLLYQDSTLAVEVCQCEGALISCTMPRSDPLQHEPSHLALALGAVFALLLLLLLFILRRRKRLKEDVALLKDPPRDNICCYDEEGGGEDDQVSASDNNSVLLNLAAADADPCAPPYDSLLVFDFEGAGSEADSLSSLDSSDSERDQDFGPLLDWGPGFGRLADMYTGGMDDNDDDTLPGKTEWV</sequence>
<evidence type="ECO:0000256" key="8">
    <source>
        <dbReference type="ARBA" id="ARBA00022692"/>
    </source>
</evidence>
<dbReference type="FunFam" id="2.60.40.60:FF:000022">
    <property type="entry name" value="Cadherin 2"/>
    <property type="match status" value="1"/>
</dbReference>
<dbReference type="SUPFAM" id="SSF49313">
    <property type="entry name" value="Cadherin-like"/>
    <property type="match status" value="5"/>
</dbReference>
<dbReference type="GO" id="GO:0060027">
    <property type="term" value="P:convergent extension involved in gastrulation"/>
    <property type="evidence" value="ECO:0007669"/>
    <property type="project" value="UniProtKB-ARBA"/>
</dbReference>
<evidence type="ECO:0000256" key="23">
    <source>
        <dbReference type="RuleBase" id="RU004357"/>
    </source>
</evidence>
<dbReference type="FunFam" id="2.60.40.60:FF:000011">
    <property type="entry name" value="Cadherin 1"/>
    <property type="match status" value="1"/>
</dbReference>
<evidence type="ECO:0000313" key="27">
    <source>
        <dbReference type="Proteomes" id="UP000694523"/>
    </source>
</evidence>
<dbReference type="GO" id="GO:0005509">
    <property type="term" value="F:calcium ion binding"/>
    <property type="evidence" value="ECO:0007669"/>
    <property type="project" value="UniProtKB-UniRule"/>
</dbReference>
<dbReference type="GO" id="GO:0005768">
    <property type="term" value="C:endosome"/>
    <property type="evidence" value="ECO:0007669"/>
    <property type="project" value="UniProtKB-SubCell"/>
</dbReference>
<feature type="domain" description="Cadherin" evidence="25">
    <location>
        <begin position="311"/>
        <end position="418"/>
    </location>
</feature>
<dbReference type="GO" id="GO:0007043">
    <property type="term" value="P:cell-cell junction assembly"/>
    <property type="evidence" value="ECO:0007669"/>
    <property type="project" value="TreeGrafter"/>
</dbReference>
<dbReference type="GO" id="GO:0034332">
    <property type="term" value="P:adherens junction organization"/>
    <property type="evidence" value="ECO:0007669"/>
    <property type="project" value="UniProtKB-ARBA"/>
</dbReference>
<dbReference type="FunFam" id="2.60.40.60:FF:000095">
    <property type="entry name" value="Cadherin 13"/>
    <property type="match status" value="1"/>
</dbReference>
<dbReference type="GO" id="GO:0016339">
    <property type="term" value="P:calcium-dependent cell-cell adhesion via plasma membrane cell adhesion molecules"/>
    <property type="evidence" value="ECO:0007669"/>
    <property type="project" value="TreeGrafter"/>
</dbReference>
<evidence type="ECO:0000256" key="3">
    <source>
        <dbReference type="ARBA" id="ARBA00004496"/>
    </source>
</evidence>
<dbReference type="AlphaFoldDB" id="A0A8C6UJ66"/>
<dbReference type="GO" id="GO:0005794">
    <property type="term" value="C:Golgi apparatus"/>
    <property type="evidence" value="ECO:0007669"/>
    <property type="project" value="UniProtKB-SubCell"/>
</dbReference>
<keyword evidence="18 24" id="KW-0472">Membrane</keyword>
<dbReference type="Proteomes" id="UP000694523">
    <property type="component" value="Unplaced"/>
</dbReference>
<dbReference type="GO" id="GO:0007156">
    <property type="term" value="P:homophilic cell adhesion via plasma membrane adhesion molecules"/>
    <property type="evidence" value="ECO:0007669"/>
    <property type="project" value="InterPro"/>
</dbReference>
<feature type="domain" description="Cadherin" evidence="25">
    <location>
        <begin position="101"/>
        <end position="212"/>
    </location>
</feature>
<keyword evidence="15" id="KW-0965">Cell junction</keyword>
<evidence type="ECO:0000256" key="5">
    <source>
        <dbReference type="ARBA" id="ARBA00004601"/>
    </source>
</evidence>
<dbReference type="Gene3D" id="4.10.900.10">
    <property type="entry name" value="TCF3-CBD (Catenin binding domain)"/>
    <property type="match status" value="1"/>
</dbReference>
<feature type="domain" description="Cadherin" evidence="25">
    <location>
        <begin position="4"/>
        <end position="100"/>
    </location>
</feature>
<keyword evidence="12" id="KW-0967">Endosome</keyword>
<dbReference type="PANTHER" id="PTHR24027:SF319">
    <property type="entry name" value="CADHERIN-1"/>
    <property type="match status" value="1"/>
</dbReference>
<keyword evidence="7" id="KW-0963">Cytoplasm</keyword>
<keyword evidence="9" id="KW-0479">Metal-binding</keyword>
<evidence type="ECO:0000256" key="24">
    <source>
        <dbReference type="SAM" id="Phobius"/>
    </source>
</evidence>
<evidence type="ECO:0000256" key="14">
    <source>
        <dbReference type="ARBA" id="ARBA00022889"/>
    </source>
</evidence>
<proteinExistence type="predicted"/>
<evidence type="ECO:0000256" key="11">
    <source>
        <dbReference type="ARBA" id="ARBA00022737"/>
    </source>
</evidence>
<dbReference type="PROSITE" id="PS50268">
    <property type="entry name" value="CADHERIN_2"/>
    <property type="match status" value="4"/>
</dbReference>
<keyword evidence="11" id="KW-0677">Repeat</keyword>
<keyword evidence="14 22" id="KW-0130">Cell adhesion</keyword>
<evidence type="ECO:0000256" key="18">
    <source>
        <dbReference type="ARBA" id="ARBA00023136"/>
    </source>
</evidence>
<dbReference type="FunFam" id="2.60.40.60:FF:000019">
    <property type="entry name" value="Cadherin 2"/>
    <property type="match status" value="1"/>
</dbReference>
<evidence type="ECO:0000256" key="9">
    <source>
        <dbReference type="ARBA" id="ARBA00022723"/>
    </source>
</evidence>
<dbReference type="GO" id="GO:0000902">
    <property type="term" value="P:cell morphogenesis"/>
    <property type="evidence" value="ECO:0007669"/>
    <property type="project" value="TreeGrafter"/>
</dbReference>
<dbReference type="PRINTS" id="PR00205">
    <property type="entry name" value="CADHERIN"/>
</dbReference>
<dbReference type="GO" id="GO:0001841">
    <property type="term" value="P:neural tube formation"/>
    <property type="evidence" value="ECO:0007669"/>
    <property type="project" value="UniProtKB-ARBA"/>
</dbReference>
<evidence type="ECO:0000256" key="10">
    <source>
        <dbReference type="ARBA" id="ARBA00022729"/>
    </source>
</evidence>
<keyword evidence="8 22" id="KW-0812">Transmembrane</keyword>
<dbReference type="PANTHER" id="PTHR24027">
    <property type="entry name" value="CADHERIN-23"/>
    <property type="match status" value="1"/>
</dbReference>
<evidence type="ECO:0000259" key="25">
    <source>
        <dbReference type="PROSITE" id="PS50268"/>
    </source>
</evidence>
<accession>A0A8C6UJ66</accession>
<evidence type="ECO:0000256" key="12">
    <source>
        <dbReference type="ARBA" id="ARBA00022753"/>
    </source>
</evidence>
<keyword evidence="19" id="KW-0325">Glycoprotein</keyword>
<keyword evidence="6" id="KW-1003">Cell membrane</keyword>
<evidence type="ECO:0000256" key="7">
    <source>
        <dbReference type="ARBA" id="ARBA00022490"/>
    </source>
</evidence>
<reference evidence="26" key="2">
    <citation type="submission" date="2025-09" db="UniProtKB">
        <authorList>
            <consortium name="Ensembl"/>
        </authorList>
    </citation>
    <scope>IDENTIFICATION</scope>
</reference>
<dbReference type="InterPro" id="IPR027397">
    <property type="entry name" value="Catenin-bd_sf"/>
</dbReference>
<comment type="subcellular location">
    <subcellularLocation>
        <location evidence="4">Cell junction</location>
        <location evidence="4">Adherens junction</location>
    </subcellularLocation>
    <subcellularLocation>
        <location evidence="2 22">Cell membrane</location>
        <topology evidence="2 22">Single-pass type I membrane protein</topology>
    </subcellularLocation>
    <subcellularLocation>
        <location evidence="3">Cytoplasm</location>
    </subcellularLocation>
    <subcellularLocation>
        <location evidence="1">Endosome</location>
    </subcellularLocation>
    <subcellularLocation>
        <location evidence="5">Golgi apparatus</location>
        <location evidence="5">trans-Golgi network</location>
    </subcellularLocation>
</comment>